<protein>
    <recommendedName>
        <fullName evidence="15">Phosphoinositide phospholipase C</fullName>
        <ecNumber evidence="15">3.1.4.11</ecNumber>
    </recommendedName>
</protein>
<evidence type="ECO:0000259" key="19">
    <source>
        <dbReference type="PROSITE" id="PS50222"/>
    </source>
</evidence>
<evidence type="ECO:0000313" key="20">
    <source>
        <dbReference type="EMBL" id="MXQ79983.1"/>
    </source>
</evidence>
<organism evidence="20 21">
    <name type="scientific">Bos mutus</name>
    <name type="common">wild yak</name>
    <dbReference type="NCBI Taxonomy" id="72004"/>
    <lineage>
        <taxon>Eukaryota</taxon>
        <taxon>Metazoa</taxon>
        <taxon>Chordata</taxon>
        <taxon>Craniata</taxon>
        <taxon>Vertebrata</taxon>
        <taxon>Euteleostomi</taxon>
        <taxon>Mammalia</taxon>
        <taxon>Eutheria</taxon>
        <taxon>Laurasiatheria</taxon>
        <taxon>Artiodactyla</taxon>
        <taxon>Ruminantia</taxon>
        <taxon>Pecora</taxon>
        <taxon>Bovidae</taxon>
        <taxon>Bovinae</taxon>
        <taxon>Bos</taxon>
    </lineage>
</organism>
<evidence type="ECO:0000256" key="11">
    <source>
        <dbReference type="ARBA" id="ARBA00023224"/>
    </source>
</evidence>
<name>A0A6B0QXC6_9CETA</name>
<proteinExistence type="predicted"/>
<dbReference type="SUPFAM" id="SSF51695">
    <property type="entry name" value="PLC-like phosphodiesterases"/>
    <property type="match status" value="1"/>
</dbReference>
<evidence type="ECO:0000256" key="7">
    <source>
        <dbReference type="ARBA" id="ARBA00022801"/>
    </source>
</evidence>
<feature type="domain" description="EF-hand" evidence="19">
    <location>
        <begin position="27"/>
        <end position="62"/>
    </location>
</feature>
<dbReference type="Pfam" id="PF00388">
    <property type="entry name" value="PI-PLC-X"/>
    <property type="match status" value="1"/>
</dbReference>
<evidence type="ECO:0000256" key="4">
    <source>
        <dbReference type="ARBA" id="ARBA00004556"/>
    </source>
</evidence>
<comment type="caution">
    <text evidence="20">The sequence shown here is derived from an EMBL/GenBank/DDBJ whole genome shotgun (WGS) entry which is preliminary data.</text>
</comment>
<dbReference type="GO" id="GO:0004435">
    <property type="term" value="F:phosphatidylinositol-4,5-bisphosphate phospholipase C activity"/>
    <property type="evidence" value="ECO:0007669"/>
    <property type="project" value="UniProtKB-EC"/>
</dbReference>
<dbReference type="Pfam" id="PF00168">
    <property type="entry name" value="C2"/>
    <property type="match status" value="1"/>
</dbReference>
<dbReference type="SUPFAM" id="SSF49562">
    <property type="entry name" value="C2 domain (Calcium/lipid-binding domain, CaLB)"/>
    <property type="match status" value="1"/>
</dbReference>
<accession>A0A6B0QXC6</accession>
<evidence type="ECO:0000313" key="21">
    <source>
        <dbReference type="Proteomes" id="UP000322234"/>
    </source>
</evidence>
<dbReference type="PRINTS" id="PR00390">
    <property type="entry name" value="PHPHLIPASEC"/>
</dbReference>
<evidence type="ECO:0000256" key="16">
    <source>
        <dbReference type="SAM" id="MobiDB-lite"/>
    </source>
</evidence>
<comment type="cofactor">
    <cofactor evidence="1">
        <name>Ca(2+)</name>
        <dbReference type="ChEBI" id="CHEBI:29108"/>
    </cofactor>
</comment>
<dbReference type="Pfam" id="PF09279">
    <property type="entry name" value="EF-hand_like"/>
    <property type="match status" value="1"/>
</dbReference>
<gene>
    <name evidence="20" type="ORF">E5288_WYG013737</name>
</gene>
<keyword evidence="12" id="KW-0539">Nucleus</keyword>
<evidence type="ECO:0000256" key="13">
    <source>
        <dbReference type="ARBA" id="ARBA00023279"/>
    </source>
</evidence>
<dbReference type="Gene3D" id="2.60.40.150">
    <property type="entry name" value="C2 domain"/>
    <property type="match status" value="1"/>
</dbReference>
<evidence type="ECO:0000256" key="15">
    <source>
        <dbReference type="RuleBase" id="RU361133"/>
    </source>
</evidence>
<keyword evidence="9 15" id="KW-0442">Lipid degradation</keyword>
<evidence type="ECO:0000256" key="1">
    <source>
        <dbReference type="ARBA" id="ARBA00001913"/>
    </source>
</evidence>
<keyword evidence="6" id="KW-0963">Cytoplasm</keyword>
<feature type="region of interest" description="Disordered" evidence="16">
    <location>
        <begin position="304"/>
        <end position="337"/>
    </location>
</feature>
<comment type="subcellular location">
    <subcellularLocation>
        <location evidence="4">Cytoplasm</location>
        <location evidence="4">Perinuclear region</location>
    </subcellularLocation>
    <subcellularLocation>
        <location evidence="3">Nucleus</location>
    </subcellularLocation>
</comment>
<evidence type="ECO:0000256" key="8">
    <source>
        <dbReference type="ARBA" id="ARBA00022837"/>
    </source>
</evidence>
<dbReference type="InterPro" id="IPR035892">
    <property type="entry name" value="C2_domain_sf"/>
</dbReference>
<dbReference type="InterPro" id="IPR017946">
    <property type="entry name" value="PLC-like_Pdiesterase_TIM-brl"/>
</dbReference>
<dbReference type="GO" id="GO:0016042">
    <property type="term" value="P:lipid catabolic process"/>
    <property type="evidence" value="ECO:0007669"/>
    <property type="project" value="UniProtKB-KW"/>
</dbReference>
<dbReference type="Pfam" id="PF00387">
    <property type="entry name" value="PI-PLC-Y"/>
    <property type="match status" value="1"/>
</dbReference>
<dbReference type="Gene3D" id="3.20.20.190">
    <property type="entry name" value="Phosphatidylinositol (PI) phosphodiesterase"/>
    <property type="match status" value="1"/>
</dbReference>
<keyword evidence="13" id="KW-0278">Fertilization</keyword>
<dbReference type="PROSITE" id="PS50007">
    <property type="entry name" value="PIPLC_X_DOMAIN"/>
    <property type="match status" value="1"/>
</dbReference>
<evidence type="ECO:0000256" key="9">
    <source>
        <dbReference type="ARBA" id="ARBA00022963"/>
    </source>
</evidence>
<dbReference type="InterPro" id="IPR000909">
    <property type="entry name" value="PLipase_C_PInositol-sp_X_dom"/>
</dbReference>
<comment type="function">
    <text evidence="2">The production of the second messenger molecules diacylglycerol (DAG) and inositol 1,4,5-trisphosphate (IP3) is mediated by activated phosphatidylinositol-specific phospholipase C enzymes. In vitro, hydrolyzes PtdIns(4,5)P2 in a Ca(2+)-dependent manner. Triggers intracellular Ca(2+) oscillations in oocytes solely during M phase and is involved in inducing oocyte activation and initiating embryonic development up to the blastocyst stage. Is therefore a strong candidate for the egg-activating soluble sperm factor that is transferred from the sperm into the egg cytoplasm following gamete membrane fusion. May exert an inhibitory effect on phospholipase-C-coupled processes that depend on calcium ions and protein kinase C, including CFTR trafficking and function.</text>
</comment>
<dbReference type="InterPro" id="IPR011992">
    <property type="entry name" value="EF-hand-dom_pair"/>
</dbReference>
<evidence type="ECO:0000256" key="5">
    <source>
        <dbReference type="ARBA" id="ARBA00022473"/>
    </source>
</evidence>
<dbReference type="EC" id="3.1.4.11" evidence="15"/>
<keyword evidence="11" id="KW-0807">Transducer</keyword>
<dbReference type="PANTHER" id="PTHR10336">
    <property type="entry name" value="PHOSPHOINOSITIDE-SPECIFIC PHOSPHOLIPASE C FAMILY PROTEIN"/>
    <property type="match status" value="1"/>
</dbReference>
<dbReference type="CDD" id="cd00275">
    <property type="entry name" value="C2_PLC_like"/>
    <property type="match status" value="1"/>
</dbReference>
<keyword evidence="21" id="KW-1185">Reference proteome</keyword>
<dbReference type="PROSITE" id="PS50004">
    <property type="entry name" value="C2"/>
    <property type="match status" value="1"/>
</dbReference>
<dbReference type="InterPro" id="IPR015359">
    <property type="entry name" value="PLC_EF-hand-like"/>
</dbReference>
<keyword evidence="10 15" id="KW-0443">Lipid metabolism</keyword>
<dbReference type="InterPro" id="IPR001192">
    <property type="entry name" value="PI-PLC_fam"/>
</dbReference>
<feature type="compositionally biased region" description="Acidic residues" evidence="16">
    <location>
        <begin position="313"/>
        <end position="326"/>
    </location>
</feature>
<dbReference type="PANTHER" id="PTHR10336:SF29">
    <property type="entry name" value="1-PHOSPHATIDYLINOSITOL 4,5-BISPHOSPHATE PHOSPHODIESTERASE ZETA-1"/>
    <property type="match status" value="1"/>
</dbReference>
<feature type="domain" description="PI-PLC Y-box" evidence="18">
    <location>
        <begin position="368"/>
        <end position="472"/>
    </location>
</feature>
<evidence type="ECO:0000256" key="3">
    <source>
        <dbReference type="ARBA" id="ARBA00004123"/>
    </source>
</evidence>
<dbReference type="GO" id="GO:0035556">
    <property type="term" value="P:intracellular signal transduction"/>
    <property type="evidence" value="ECO:0007669"/>
    <property type="project" value="InterPro"/>
</dbReference>
<dbReference type="PROSITE" id="PS50008">
    <property type="entry name" value="PIPLC_Y_DOMAIN"/>
    <property type="match status" value="1"/>
</dbReference>
<dbReference type="GO" id="GO:0005509">
    <property type="term" value="F:calcium ion binding"/>
    <property type="evidence" value="ECO:0007669"/>
    <property type="project" value="InterPro"/>
</dbReference>
<keyword evidence="7 15" id="KW-0378">Hydrolase</keyword>
<evidence type="ECO:0000256" key="10">
    <source>
        <dbReference type="ARBA" id="ARBA00023098"/>
    </source>
</evidence>
<dbReference type="InterPro" id="IPR001711">
    <property type="entry name" value="PLipase_C_Pinositol-sp_Y"/>
</dbReference>
<dbReference type="SUPFAM" id="SSF47473">
    <property type="entry name" value="EF-hand"/>
    <property type="match status" value="1"/>
</dbReference>
<evidence type="ECO:0000259" key="17">
    <source>
        <dbReference type="PROSITE" id="PS50004"/>
    </source>
</evidence>
<dbReference type="Gene3D" id="1.10.238.10">
    <property type="entry name" value="EF-hand"/>
    <property type="match status" value="2"/>
</dbReference>
<dbReference type="GO" id="GO:0060470">
    <property type="term" value="P:positive regulation of cytosolic calcium ion concentration involved in egg activation"/>
    <property type="evidence" value="ECO:0007669"/>
    <property type="project" value="TreeGrafter"/>
</dbReference>
<dbReference type="GO" id="GO:0048471">
    <property type="term" value="C:perinuclear region of cytoplasm"/>
    <property type="evidence" value="ECO:0007669"/>
    <property type="project" value="UniProtKB-SubCell"/>
</dbReference>
<dbReference type="InterPro" id="IPR000008">
    <property type="entry name" value="C2_dom"/>
</dbReference>
<dbReference type="InterPro" id="IPR002048">
    <property type="entry name" value="EF_hand_dom"/>
</dbReference>
<evidence type="ECO:0000259" key="18">
    <source>
        <dbReference type="PROSITE" id="PS50008"/>
    </source>
</evidence>
<dbReference type="PROSITE" id="PS50222">
    <property type="entry name" value="EF_HAND_2"/>
    <property type="match status" value="1"/>
</dbReference>
<dbReference type="SMART" id="SM00149">
    <property type="entry name" value="PLCYc"/>
    <property type="match status" value="1"/>
</dbReference>
<dbReference type="EMBL" id="VBQZ03000003">
    <property type="protein sequence ID" value="MXQ79983.1"/>
    <property type="molecule type" value="Genomic_DNA"/>
</dbReference>
<evidence type="ECO:0000256" key="2">
    <source>
        <dbReference type="ARBA" id="ARBA00003992"/>
    </source>
</evidence>
<keyword evidence="5" id="KW-0217">Developmental protein</keyword>
<evidence type="ECO:0000256" key="14">
    <source>
        <dbReference type="ARBA" id="ARBA00023674"/>
    </source>
</evidence>
<dbReference type="GO" id="GO:0005634">
    <property type="term" value="C:nucleus"/>
    <property type="evidence" value="ECO:0007669"/>
    <property type="project" value="UniProtKB-SubCell"/>
</dbReference>
<evidence type="ECO:0000256" key="12">
    <source>
        <dbReference type="ARBA" id="ARBA00023242"/>
    </source>
</evidence>
<dbReference type="SMART" id="SM00148">
    <property type="entry name" value="PLCXc"/>
    <property type="match status" value="1"/>
</dbReference>
<dbReference type="Proteomes" id="UP000322234">
    <property type="component" value="Unassembled WGS sequence"/>
</dbReference>
<keyword evidence="8" id="KW-0106">Calcium</keyword>
<sequence length="616" mass="71216">MVRDDFKGGKITLEKALKLLEKLDIQCNTIHVKYIFKDNDRLKQGRITIEEFRTIYRIITYREEIIEIFNTYSENRKILLEKNLVEFLMREQYTLDFNKSIASEIIQKYEPIEEVKQAHQMSFEGFRRYMDSSECLLFDNKCDHVYQDMTHPLTDYFISSSHNTYLISDQLWGPSDLWGYISALVKGCRCLEIDCWDGSQNEPVVYHGYTFTSKLLFKTVIQAINKYAFLASEYPVVLSLENHCSPSQQEVMADSLLATFGDALLSYTLDNFSDRLPSPEALKFKILVRNKKIGTLHETLERKGSDMHGKVEEFEEEEEIEQEEDGSGAKEPEPVGDFQDDLAKEEQLKRVVGIPLFRKKKIKMSMALSDLVIYTKVEKFKSFHHSHLYQQFNESNSIGESQARKLTKLAGFTQLFNYVFLDIPSFPDKVKILFSLIVALNFQTPGVPMDLQNGKFLDNGCSGYVLKPRFLRDKKTKFNPHKVQIDSNPLTLTIRLISGIQLPPSYQNKADTLVIVEIFGVPNDQMKQQSRVIKKNAFNPRWNETFTFVIQVPELALIRFVAENQGLIAGNEFLGQYTLPVLCMNRGYRRVPLFSKMDSVSLKVIYYSGLHAQISE</sequence>
<dbReference type="AlphaFoldDB" id="A0A6B0QXC6"/>
<evidence type="ECO:0000256" key="6">
    <source>
        <dbReference type="ARBA" id="ARBA00022490"/>
    </source>
</evidence>
<reference evidence="20" key="1">
    <citation type="submission" date="2019-10" db="EMBL/GenBank/DDBJ databases">
        <title>The sequence and de novo assembly of the wild yak genome.</title>
        <authorList>
            <person name="Liu Y."/>
        </authorList>
    </citation>
    <scope>NUCLEOTIDE SEQUENCE [LARGE SCALE GENOMIC DNA]</scope>
    <source>
        <strain evidence="20">WY2019</strain>
    </source>
</reference>
<dbReference type="FunFam" id="1.10.238.10:FF:000005">
    <property type="entry name" value="Phosphoinositide phospholipase C"/>
    <property type="match status" value="1"/>
</dbReference>
<feature type="domain" description="C2" evidence="17">
    <location>
        <begin position="472"/>
        <end position="595"/>
    </location>
</feature>
<comment type="catalytic activity">
    <reaction evidence="14">
        <text>a 1,2-diacyl-sn-glycero-3-phospho-(1D-myo-inositol-4,5-bisphosphate) + H2O = 1D-myo-inositol 1,4,5-trisphosphate + a 1,2-diacyl-sn-glycerol + H(+)</text>
        <dbReference type="Rhea" id="RHEA:33179"/>
        <dbReference type="ChEBI" id="CHEBI:15377"/>
        <dbReference type="ChEBI" id="CHEBI:15378"/>
        <dbReference type="ChEBI" id="CHEBI:17815"/>
        <dbReference type="ChEBI" id="CHEBI:58456"/>
        <dbReference type="ChEBI" id="CHEBI:203600"/>
        <dbReference type="EC" id="3.1.4.11"/>
    </reaction>
    <physiologicalReaction direction="left-to-right" evidence="14">
        <dbReference type="Rhea" id="RHEA:33180"/>
    </physiologicalReaction>
</comment>
<dbReference type="SMART" id="SM00239">
    <property type="entry name" value="C2"/>
    <property type="match status" value="1"/>
</dbReference>